<evidence type="ECO:0000313" key="2">
    <source>
        <dbReference type="Proteomes" id="UP000824782"/>
    </source>
</evidence>
<gene>
    <name evidence="1" type="ORF">GDO81_010146</name>
</gene>
<dbReference type="Proteomes" id="UP000824782">
    <property type="component" value="Unassembled WGS sequence"/>
</dbReference>
<organism evidence="1 2">
    <name type="scientific">Engystomops pustulosus</name>
    <name type="common">Tungara frog</name>
    <name type="synonym">Physalaemus pustulosus</name>
    <dbReference type="NCBI Taxonomy" id="76066"/>
    <lineage>
        <taxon>Eukaryota</taxon>
        <taxon>Metazoa</taxon>
        <taxon>Chordata</taxon>
        <taxon>Craniata</taxon>
        <taxon>Vertebrata</taxon>
        <taxon>Euteleostomi</taxon>
        <taxon>Amphibia</taxon>
        <taxon>Batrachia</taxon>
        <taxon>Anura</taxon>
        <taxon>Neobatrachia</taxon>
        <taxon>Hyloidea</taxon>
        <taxon>Leptodactylidae</taxon>
        <taxon>Leiuperinae</taxon>
        <taxon>Engystomops</taxon>
    </lineage>
</organism>
<proteinExistence type="predicted"/>
<dbReference type="AlphaFoldDB" id="A0AAV7BY43"/>
<accession>A0AAV7BY43</accession>
<comment type="caution">
    <text evidence="1">The sequence shown here is derived from an EMBL/GenBank/DDBJ whole genome shotgun (WGS) entry which is preliminary data.</text>
</comment>
<name>A0AAV7BY43_ENGPU</name>
<sequence length="81" mass="8913">MCHIRVDMYHMLVHGVPVYDGNQTPYTRQKYQEAVAAGVCWGSSTTGTAYILQNFLVHVIGSAQAWGSNICLAHLCSLNTL</sequence>
<reference evidence="1" key="1">
    <citation type="thesis" date="2020" institute="ProQuest LLC" country="789 East Eisenhower Parkway, Ann Arbor, MI, USA">
        <title>Comparative Genomics and Chromosome Evolution.</title>
        <authorList>
            <person name="Mudd A.B."/>
        </authorList>
    </citation>
    <scope>NUCLEOTIDE SEQUENCE</scope>
    <source>
        <strain evidence="1">237g6f4</strain>
        <tissue evidence="1">Blood</tissue>
    </source>
</reference>
<protein>
    <submittedName>
        <fullName evidence="1">Uncharacterized protein</fullName>
    </submittedName>
</protein>
<evidence type="ECO:0000313" key="1">
    <source>
        <dbReference type="EMBL" id="KAG8577350.1"/>
    </source>
</evidence>
<keyword evidence="2" id="KW-1185">Reference proteome</keyword>
<dbReference type="EMBL" id="WNYA01000004">
    <property type="protein sequence ID" value="KAG8577350.1"/>
    <property type="molecule type" value="Genomic_DNA"/>
</dbReference>